<keyword evidence="13" id="KW-1185">Reference proteome</keyword>
<feature type="compositionally biased region" description="Low complexity" evidence="10">
    <location>
        <begin position="251"/>
        <end position="273"/>
    </location>
</feature>
<dbReference type="InterPro" id="IPR012677">
    <property type="entry name" value="Nucleotide-bd_a/b_plait_sf"/>
</dbReference>
<keyword evidence="3" id="KW-0597">Phosphoprotein</keyword>
<feature type="compositionally biased region" description="Polar residues" evidence="10">
    <location>
        <begin position="196"/>
        <end position="212"/>
    </location>
</feature>
<dbReference type="InterPro" id="IPR000504">
    <property type="entry name" value="RRM_dom"/>
</dbReference>
<feature type="region of interest" description="Disordered" evidence="10">
    <location>
        <begin position="165"/>
        <end position="273"/>
    </location>
</feature>
<dbReference type="SUPFAM" id="SSF54928">
    <property type="entry name" value="RNA-binding domain, RBD"/>
    <property type="match status" value="1"/>
</dbReference>
<sequence length="273" mass="31323">MTSTRLFIGRLPSHCREGDVEKFFKNRGRIREIILKDRFGFVEFDDRRDAADAVRDLNGKDLCGERIVLEFSRAPRDRRDSVEDRRGSRFGAPRQTWYRMIVQNLSTRCSWQDLKDMMREAGEVTFANAHNLNKNEGVVCFANRAALLRALEKFEGKEINGRRMKLVDDSRRSPSLNRNSRTSCSRKRSRSLSASLCKNRSGLRNRSPLTPRTSEKRSRTDSPSSTHPAVKKERGSPHTPRPRRYVSFVGSRVSTSPTSPPTRETSVESMLTD</sequence>
<comment type="similarity">
    <text evidence="2">Belongs to the splicing factor SR family.</text>
</comment>
<evidence type="ECO:0000256" key="9">
    <source>
        <dbReference type="PROSITE-ProRule" id="PRU00176"/>
    </source>
</evidence>
<dbReference type="Gene3D" id="3.30.70.330">
    <property type="match status" value="2"/>
</dbReference>
<protein>
    <recommendedName>
        <fullName evidence="11">RRM domain-containing protein</fullName>
    </recommendedName>
</protein>
<gene>
    <name evidence="12" type="ORF">L596_001082</name>
</gene>
<feature type="domain" description="RRM" evidence="11">
    <location>
        <begin position="4"/>
        <end position="74"/>
    </location>
</feature>
<organism evidence="12 13">
    <name type="scientific">Steinernema carpocapsae</name>
    <name type="common">Entomopathogenic nematode</name>
    <dbReference type="NCBI Taxonomy" id="34508"/>
    <lineage>
        <taxon>Eukaryota</taxon>
        <taxon>Metazoa</taxon>
        <taxon>Ecdysozoa</taxon>
        <taxon>Nematoda</taxon>
        <taxon>Chromadorea</taxon>
        <taxon>Rhabditida</taxon>
        <taxon>Tylenchina</taxon>
        <taxon>Panagrolaimomorpha</taxon>
        <taxon>Strongyloidoidea</taxon>
        <taxon>Steinernematidae</taxon>
        <taxon>Steinernema</taxon>
    </lineage>
</organism>
<keyword evidence="6 9" id="KW-0694">RNA-binding</keyword>
<feature type="domain" description="RRM" evidence="11">
    <location>
        <begin position="98"/>
        <end position="171"/>
    </location>
</feature>
<dbReference type="EMBL" id="CM016762">
    <property type="protein sequence ID" value="TMS33323.1"/>
    <property type="molecule type" value="Genomic_DNA"/>
</dbReference>
<dbReference type="STRING" id="34508.A0A4V6I700"/>
<dbReference type="GO" id="GO:0005634">
    <property type="term" value="C:nucleus"/>
    <property type="evidence" value="ECO:0007669"/>
    <property type="project" value="UniProtKB-SubCell"/>
</dbReference>
<evidence type="ECO:0000256" key="7">
    <source>
        <dbReference type="ARBA" id="ARBA00023187"/>
    </source>
</evidence>
<name>A0A4V6I700_STECR</name>
<evidence type="ECO:0000256" key="8">
    <source>
        <dbReference type="ARBA" id="ARBA00023242"/>
    </source>
</evidence>
<dbReference type="GO" id="GO:0005737">
    <property type="term" value="C:cytoplasm"/>
    <property type="evidence" value="ECO:0007669"/>
    <property type="project" value="TreeGrafter"/>
</dbReference>
<dbReference type="Pfam" id="PF00076">
    <property type="entry name" value="RRM_1"/>
    <property type="match status" value="2"/>
</dbReference>
<dbReference type="GO" id="GO:0008380">
    <property type="term" value="P:RNA splicing"/>
    <property type="evidence" value="ECO:0007669"/>
    <property type="project" value="UniProtKB-KW"/>
</dbReference>
<evidence type="ECO:0000256" key="5">
    <source>
        <dbReference type="ARBA" id="ARBA00022737"/>
    </source>
</evidence>
<dbReference type="Proteomes" id="UP000298663">
    <property type="component" value="Chromosome X"/>
</dbReference>
<reference evidence="12 13" key="2">
    <citation type="journal article" date="2019" name="G3 (Bethesda)">
        <title>Hybrid Assembly of the Genome of the Entomopathogenic Nematode Steinernema carpocapsae Identifies the X-Chromosome.</title>
        <authorList>
            <person name="Serra L."/>
            <person name="Macchietto M."/>
            <person name="Macias-Munoz A."/>
            <person name="McGill C.J."/>
            <person name="Rodriguez I.M."/>
            <person name="Rodriguez B."/>
            <person name="Murad R."/>
            <person name="Mortazavi A."/>
        </authorList>
    </citation>
    <scope>NUCLEOTIDE SEQUENCE [LARGE SCALE GENOMIC DNA]</scope>
    <source>
        <strain evidence="12 13">ALL</strain>
    </source>
</reference>
<evidence type="ECO:0000313" key="12">
    <source>
        <dbReference type="EMBL" id="TMS33323.1"/>
    </source>
</evidence>
<evidence type="ECO:0000313" key="13">
    <source>
        <dbReference type="Proteomes" id="UP000298663"/>
    </source>
</evidence>
<accession>A0A4V6I700</accession>
<proteinExistence type="inferred from homology"/>
<reference evidence="12 13" key="1">
    <citation type="journal article" date="2015" name="Genome Biol.">
        <title>Comparative genomics of Steinernema reveals deeply conserved gene regulatory networks.</title>
        <authorList>
            <person name="Dillman A.R."/>
            <person name="Macchietto M."/>
            <person name="Porter C.F."/>
            <person name="Rogers A."/>
            <person name="Williams B."/>
            <person name="Antoshechkin I."/>
            <person name="Lee M.M."/>
            <person name="Goodwin Z."/>
            <person name="Lu X."/>
            <person name="Lewis E.E."/>
            <person name="Goodrich-Blair H."/>
            <person name="Stock S.P."/>
            <person name="Adams B.J."/>
            <person name="Sternberg P.W."/>
            <person name="Mortazavi A."/>
        </authorList>
    </citation>
    <scope>NUCLEOTIDE SEQUENCE [LARGE SCALE GENOMIC DNA]</scope>
    <source>
        <strain evidence="12 13">ALL</strain>
    </source>
</reference>
<evidence type="ECO:0000256" key="1">
    <source>
        <dbReference type="ARBA" id="ARBA00004123"/>
    </source>
</evidence>
<evidence type="ECO:0000256" key="2">
    <source>
        <dbReference type="ARBA" id="ARBA00010269"/>
    </source>
</evidence>
<comment type="subcellular location">
    <subcellularLocation>
        <location evidence="1">Nucleus</location>
    </subcellularLocation>
</comment>
<dbReference type="AlphaFoldDB" id="A0A4V6I700"/>
<evidence type="ECO:0000256" key="3">
    <source>
        <dbReference type="ARBA" id="ARBA00022553"/>
    </source>
</evidence>
<keyword evidence="7" id="KW-0508">mRNA splicing</keyword>
<keyword evidence="4" id="KW-0507">mRNA processing</keyword>
<dbReference type="EMBL" id="AZBU02000001">
    <property type="protein sequence ID" value="TMS33323.1"/>
    <property type="molecule type" value="Genomic_DNA"/>
</dbReference>
<dbReference type="InterPro" id="IPR035979">
    <property type="entry name" value="RBD_domain_sf"/>
</dbReference>
<dbReference type="PROSITE" id="PS50102">
    <property type="entry name" value="RRM"/>
    <property type="match status" value="2"/>
</dbReference>
<dbReference type="PANTHER" id="PTHR23003">
    <property type="entry name" value="RNA RECOGNITION MOTIF RRM DOMAIN CONTAINING PROTEIN"/>
    <property type="match status" value="1"/>
</dbReference>
<evidence type="ECO:0000259" key="11">
    <source>
        <dbReference type="PROSITE" id="PS50102"/>
    </source>
</evidence>
<dbReference type="SMART" id="SM00360">
    <property type="entry name" value="RRM"/>
    <property type="match status" value="2"/>
</dbReference>
<dbReference type="OrthoDB" id="1099063at2759"/>
<dbReference type="CDD" id="cd12337">
    <property type="entry name" value="RRM1_SRSF4_like"/>
    <property type="match status" value="1"/>
</dbReference>
<keyword evidence="5" id="KW-0677">Repeat</keyword>
<dbReference type="PANTHER" id="PTHR23003:SF51">
    <property type="entry name" value="SERINE-ARGININE PROTEIN 55"/>
    <property type="match status" value="1"/>
</dbReference>
<dbReference type="FunFam" id="3.30.70.330:FF:000028">
    <property type="entry name" value="Putative serine/arginine-rich splicing factor 4"/>
    <property type="match status" value="1"/>
</dbReference>
<dbReference type="InterPro" id="IPR050374">
    <property type="entry name" value="RRT5_SRSF_SR"/>
</dbReference>
<evidence type="ECO:0000256" key="6">
    <source>
        <dbReference type="ARBA" id="ARBA00022884"/>
    </source>
</evidence>
<dbReference type="GO" id="GO:0003729">
    <property type="term" value="F:mRNA binding"/>
    <property type="evidence" value="ECO:0007669"/>
    <property type="project" value="TreeGrafter"/>
</dbReference>
<comment type="caution">
    <text evidence="12">The sequence shown here is derived from an EMBL/GenBank/DDBJ whole genome shotgun (WGS) entry which is preliminary data.</text>
</comment>
<evidence type="ECO:0000256" key="10">
    <source>
        <dbReference type="SAM" id="MobiDB-lite"/>
    </source>
</evidence>
<feature type="compositionally biased region" description="Low complexity" evidence="10">
    <location>
        <begin position="173"/>
        <end position="183"/>
    </location>
</feature>
<keyword evidence="8" id="KW-0539">Nucleus</keyword>
<evidence type="ECO:0000256" key="4">
    <source>
        <dbReference type="ARBA" id="ARBA00022664"/>
    </source>
</evidence>
<dbReference type="GO" id="GO:0006397">
    <property type="term" value="P:mRNA processing"/>
    <property type="evidence" value="ECO:0007669"/>
    <property type="project" value="UniProtKB-KW"/>
</dbReference>